<dbReference type="OrthoDB" id="10054715at2759"/>
<feature type="compositionally biased region" description="Low complexity" evidence="1">
    <location>
        <begin position="621"/>
        <end position="634"/>
    </location>
</feature>
<feature type="compositionally biased region" description="Pro residues" evidence="1">
    <location>
        <begin position="731"/>
        <end position="745"/>
    </location>
</feature>
<gene>
    <name evidence="2" type="ORF">NHX12_030713</name>
</gene>
<dbReference type="PANTHER" id="PTHR45691">
    <property type="entry name" value="PROTEIN DIAPHANOUS"/>
    <property type="match status" value="1"/>
</dbReference>
<feature type="compositionally biased region" description="Pro residues" evidence="1">
    <location>
        <begin position="679"/>
        <end position="700"/>
    </location>
</feature>
<evidence type="ECO:0000313" key="3">
    <source>
        <dbReference type="Proteomes" id="UP001148018"/>
    </source>
</evidence>
<organism evidence="2 3">
    <name type="scientific">Muraenolepis orangiensis</name>
    <name type="common">Patagonian moray cod</name>
    <dbReference type="NCBI Taxonomy" id="630683"/>
    <lineage>
        <taxon>Eukaryota</taxon>
        <taxon>Metazoa</taxon>
        <taxon>Chordata</taxon>
        <taxon>Craniata</taxon>
        <taxon>Vertebrata</taxon>
        <taxon>Euteleostomi</taxon>
        <taxon>Actinopterygii</taxon>
        <taxon>Neopterygii</taxon>
        <taxon>Teleostei</taxon>
        <taxon>Neoteleostei</taxon>
        <taxon>Acanthomorphata</taxon>
        <taxon>Zeiogadaria</taxon>
        <taxon>Gadariae</taxon>
        <taxon>Gadiformes</taxon>
        <taxon>Muraenolepidoidei</taxon>
        <taxon>Muraenolepididae</taxon>
        <taxon>Muraenolepis</taxon>
    </lineage>
</organism>
<dbReference type="EMBL" id="JANIIK010000046">
    <property type="protein sequence ID" value="KAJ3602969.1"/>
    <property type="molecule type" value="Genomic_DNA"/>
</dbReference>
<feature type="compositionally biased region" description="Basic and acidic residues" evidence="1">
    <location>
        <begin position="280"/>
        <end position="299"/>
    </location>
</feature>
<feature type="region of interest" description="Disordered" evidence="1">
    <location>
        <begin position="661"/>
        <end position="748"/>
    </location>
</feature>
<feature type="region of interest" description="Disordered" evidence="1">
    <location>
        <begin position="414"/>
        <end position="495"/>
    </location>
</feature>
<dbReference type="Pfam" id="PF15799">
    <property type="entry name" value="CCD48"/>
    <property type="match status" value="3"/>
</dbReference>
<protein>
    <submittedName>
        <fullName evidence="2">Uncharacterized protein</fullName>
    </submittedName>
</protein>
<name>A0A9Q0EAE1_9TELE</name>
<evidence type="ECO:0000313" key="2">
    <source>
        <dbReference type="EMBL" id="KAJ3602969.1"/>
    </source>
</evidence>
<dbReference type="GO" id="GO:0005884">
    <property type="term" value="C:actin filament"/>
    <property type="evidence" value="ECO:0007669"/>
    <property type="project" value="TreeGrafter"/>
</dbReference>
<dbReference type="Proteomes" id="UP001148018">
    <property type="component" value="Unassembled WGS sequence"/>
</dbReference>
<dbReference type="AlphaFoldDB" id="A0A9Q0EAE1"/>
<feature type="region of interest" description="Disordered" evidence="1">
    <location>
        <begin position="613"/>
        <end position="649"/>
    </location>
</feature>
<evidence type="ECO:0000256" key="1">
    <source>
        <dbReference type="SAM" id="MobiDB-lite"/>
    </source>
</evidence>
<feature type="compositionally biased region" description="Basic and acidic residues" evidence="1">
    <location>
        <begin position="251"/>
        <end position="272"/>
    </location>
</feature>
<comment type="caution">
    <text evidence="2">The sequence shown here is derived from an EMBL/GenBank/DDBJ whole genome shotgun (WGS) entry which is preliminary data.</text>
</comment>
<reference evidence="2" key="1">
    <citation type="submission" date="2022-07" db="EMBL/GenBank/DDBJ databases">
        <title>Chromosome-level genome of Muraenolepis orangiensis.</title>
        <authorList>
            <person name="Kim J."/>
        </authorList>
    </citation>
    <scope>NUCLEOTIDE SEQUENCE</scope>
    <source>
        <strain evidence="2">KU_S4_2022</strain>
        <tissue evidence="2">Muscle</tissue>
    </source>
</reference>
<proteinExistence type="predicted"/>
<feature type="compositionally biased region" description="Polar residues" evidence="1">
    <location>
        <begin position="235"/>
        <end position="244"/>
    </location>
</feature>
<feature type="region of interest" description="Disordered" evidence="1">
    <location>
        <begin position="230"/>
        <end position="299"/>
    </location>
</feature>
<dbReference type="InterPro" id="IPR051412">
    <property type="entry name" value="Formin_Homology_Diaphanous_sf"/>
</dbReference>
<keyword evidence="3" id="KW-1185">Reference proteome</keyword>
<feature type="region of interest" description="Disordered" evidence="1">
    <location>
        <begin position="1"/>
        <end position="22"/>
    </location>
</feature>
<accession>A0A9Q0EAE1</accession>
<sequence length="766" mass="86180">MEMGMGMERVRPGRPQPRAARHGSWLRSTLEHLHRPQPGVDNEIVVLATGIDQYLQEVFHHLARPSREDTVSAEDFTALCSVLGLEADGQRRTPGDEEEEEEQLVCRGLPGELSFKDFHSRLCGFFRVRNDLDRNSVKRLNFSQETELVEREIRLRWPRVRRRKCVSFDLSADRTRGLSKDTKDKVHTRDHDPGVEAAALRELVEDLRAALQSSDARCVSLEVALRRHSGAPNHSALSPSTRPSGSYPADPGRDSGSRDSGSRDSGSRDSGSRDSGSSLRRSDDRRSGGKWTDRAERRGEGDPLLRELRLIRASRDGQVEEAIRFNRRLEEELGWAYQEAGRRAAVESALRKENTVIRRRAEEAREAVKQGLHSVRLIQEQAQSVPGLQNNISQLETELRHYRYRHTVPTDLHLRHLRPTPPSPHTYTSVTSHLHLRHLRPTPPSPQTYTSVTSDLHLRHLTPTPPSPQTYTSVTSHLHLRHLRPTPPSPHTYTSVTSDLHLRHLTPTPPSPQTYTSVTSHLHLRHLRPTPPSPHTYTSVTSHLHLRHLTPTPPSPQTYTSVTSDLHLRHLTPTPPSPHSYTFPITRPIPPSPQTYTSVTSHLHLPNHHTFTSVTSHRHQTYTSVTSTNTASVTRPTPPSPQTYTSVTSTYTSSVTSHLHHHQTYTSVTSHIHLRHLTPTPPSPRPTPPPSPRPIPPPSPDLHLRHLTPTPPSPRPTPPSPDLYFLRHLRPTPPPSPPPTLPPSPQTYTSVTLGDVILVLETDSLF</sequence>
<dbReference type="PANTHER" id="PTHR45691:SF6">
    <property type="entry name" value="PROTEIN DIAPHANOUS"/>
    <property type="match status" value="1"/>
</dbReference>
<dbReference type="InterPro" id="IPR031601">
    <property type="entry name" value="CCD48"/>
</dbReference>
<feature type="compositionally biased region" description="Pro residues" evidence="1">
    <location>
        <begin position="709"/>
        <end position="721"/>
    </location>
</feature>
<dbReference type="GO" id="GO:0030041">
    <property type="term" value="P:actin filament polymerization"/>
    <property type="evidence" value="ECO:0007669"/>
    <property type="project" value="TreeGrafter"/>
</dbReference>